<keyword evidence="6 16" id="KW-0808">Transferase</keyword>
<dbReference type="GO" id="GO:0005829">
    <property type="term" value="C:cytosol"/>
    <property type="evidence" value="ECO:0007669"/>
    <property type="project" value="TreeGrafter"/>
</dbReference>
<feature type="active site" evidence="16">
    <location>
        <position position="105"/>
    </location>
</feature>
<evidence type="ECO:0000256" key="3">
    <source>
        <dbReference type="ARBA" id="ARBA00011245"/>
    </source>
</evidence>
<dbReference type="GO" id="GO:0003684">
    <property type="term" value="F:damaged DNA binding"/>
    <property type="evidence" value="ECO:0007669"/>
    <property type="project" value="InterPro"/>
</dbReference>
<dbReference type="PROSITE" id="PS50173">
    <property type="entry name" value="UMUC"/>
    <property type="match status" value="1"/>
</dbReference>
<dbReference type="InterPro" id="IPR050116">
    <property type="entry name" value="DNA_polymerase-Y"/>
</dbReference>
<evidence type="ECO:0000256" key="6">
    <source>
        <dbReference type="ARBA" id="ARBA00022679"/>
    </source>
</evidence>
<evidence type="ECO:0000256" key="1">
    <source>
        <dbReference type="ARBA" id="ARBA00004496"/>
    </source>
</evidence>
<dbReference type="SMR" id="A0AAP8TA47"/>
<dbReference type="FunFam" id="3.30.1490.100:FF:000004">
    <property type="entry name" value="DNA polymerase IV"/>
    <property type="match status" value="1"/>
</dbReference>
<evidence type="ECO:0000256" key="11">
    <source>
        <dbReference type="ARBA" id="ARBA00022842"/>
    </source>
</evidence>
<name>A0AAP8TA47_9BACT</name>
<keyword evidence="4 16" id="KW-0515">Mutator protein</keyword>
<evidence type="ECO:0000256" key="9">
    <source>
        <dbReference type="ARBA" id="ARBA00022723"/>
    </source>
</evidence>
<dbReference type="EMBL" id="PJKN01000001">
    <property type="protein sequence ID" value="PNC57993.1"/>
    <property type="molecule type" value="Genomic_DNA"/>
</dbReference>
<dbReference type="InterPro" id="IPR022880">
    <property type="entry name" value="DNApol_IV"/>
</dbReference>
<evidence type="ECO:0000313" key="18">
    <source>
        <dbReference type="EMBL" id="PNC57993.1"/>
    </source>
</evidence>
<dbReference type="Gene3D" id="1.10.150.20">
    <property type="entry name" value="5' to 3' exonuclease, C-terminal subdomain"/>
    <property type="match status" value="1"/>
</dbReference>
<evidence type="ECO:0000256" key="12">
    <source>
        <dbReference type="ARBA" id="ARBA00022932"/>
    </source>
</evidence>
<dbReference type="HAMAP" id="MF_01113">
    <property type="entry name" value="DNApol_IV"/>
    <property type="match status" value="1"/>
</dbReference>
<comment type="subunit">
    <text evidence="3 16">Monomer.</text>
</comment>
<evidence type="ECO:0000256" key="5">
    <source>
        <dbReference type="ARBA" id="ARBA00022490"/>
    </source>
</evidence>
<keyword evidence="12 16" id="KW-0239">DNA-directed DNA polymerase</keyword>
<keyword evidence="10 16" id="KW-0227">DNA damage</keyword>
<comment type="similarity">
    <text evidence="2 16">Belongs to the DNA polymerase type-Y family.</text>
</comment>
<dbReference type="GO" id="GO:0006281">
    <property type="term" value="P:DNA repair"/>
    <property type="evidence" value="ECO:0007669"/>
    <property type="project" value="UniProtKB-UniRule"/>
</dbReference>
<feature type="site" description="Substrate discrimination" evidence="16">
    <location>
        <position position="15"/>
    </location>
</feature>
<keyword evidence="5 16" id="KW-0963">Cytoplasm</keyword>
<comment type="cofactor">
    <cofactor evidence="16">
        <name>Mg(2+)</name>
        <dbReference type="ChEBI" id="CHEBI:18420"/>
    </cofactor>
    <text evidence="16">Binds 2 magnesium ions per subunit.</text>
</comment>
<dbReference type="Gene3D" id="3.40.1170.60">
    <property type="match status" value="1"/>
</dbReference>
<gene>
    <name evidence="16" type="primary">dinB</name>
    <name evidence="19" type="ORF">CXT95_04995</name>
    <name evidence="18" type="ORF">CXU09_02770</name>
</gene>
<dbReference type="EMBL" id="PJLB01000005">
    <property type="protein sequence ID" value="PND04125.1"/>
    <property type="molecule type" value="Genomic_DNA"/>
</dbReference>
<feature type="binding site" evidence="16">
    <location>
        <position position="10"/>
    </location>
    <ligand>
        <name>Mg(2+)</name>
        <dbReference type="ChEBI" id="CHEBI:18420"/>
    </ligand>
</feature>
<keyword evidence="14 16" id="KW-0234">DNA repair</keyword>
<dbReference type="Gene3D" id="3.30.70.270">
    <property type="match status" value="1"/>
</dbReference>
<evidence type="ECO:0000313" key="19">
    <source>
        <dbReference type="EMBL" id="PND04125.1"/>
    </source>
</evidence>
<comment type="catalytic activity">
    <reaction evidence="15 16">
        <text>DNA(n) + a 2'-deoxyribonucleoside 5'-triphosphate = DNA(n+1) + diphosphate</text>
        <dbReference type="Rhea" id="RHEA:22508"/>
        <dbReference type="Rhea" id="RHEA-COMP:17339"/>
        <dbReference type="Rhea" id="RHEA-COMP:17340"/>
        <dbReference type="ChEBI" id="CHEBI:33019"/>
        <dbReference type="ChEBI" id="CHEBI:61560"/>
        <dbReference type="ChEBI" id="CHEBI:173112"/>
        <dbReference type="EC" id="2.7.7.7"/>
    </reaction>
</comment>
<dbReference type="Proteomes" id="UP000236075">
    <property type="component" value="Unassembled WGS sequence"/>
</dbReference>
<feature type="binding site" evidence="16">
    <location>
        <position position="104"/>
    </location>
    <ligand>
        <name>Mg(2+)</name>
        <dbReference type="ChEBI" id="CHEBI:18420"/>
    </ligand>
</feature>
<keyword evidence="8 16" id="KW-0235">DNA replication</keyword>
<dbReference type="GO" id="GO:0006261">
    <property type="term" value="P:DNA-templated DNA replication"/>
    <property type="evidence" value="ECO:0007669"/>
    <property type="project" value="UniProtKB-UniRule"/>
</dbReference>
<evidence type="ECO:0000256" key="16">
    <source>
        <dbReference type="HAMAP-Rule" id="MF_01113"/>
    </source>
</evidence>
<accession>A0AAP8TA47</accession>
<dbReference type="Pfam" id="PF00817">
    <property type="entry name" value="IMS"/>
    <property type="match status" value="1"/>
</dbReference>
<evidence type="ECO:0000256" key="7">
    <source>
        <dbReference type="ARBA" id="ARBA00022695"/>
    </source>
</evidence>
<comment type="function">
    <text evidence="16">Poorly processive, error-prone DNA polymerase involved in untargeted mutagenesis. Copies undamaged DNA at stalled replication forks, which arise in vivo from mismatched or misaligned primer ends. These misaligned primers can be extended by PolIV. Exhibits no 3'-5' exonuclease (proofreading) activity. May be involved in translesional synthesis, in conjunction with the beta clamp from PolIII.</text>
</comment>
<comment type="subcellular location">
    <subcellularLocation>
        <location evidence="1 16">Cytoplasm</location>
    </subcellularLocation>
</comment>
<keyword evidence="9 16" id="KW-0479">Metal-binding</keyword>
<feature type="domain" description="UmuC" evidence="17">
    <location>
        <begin position="6"/>
        <end position="186"/>
    </location>
</feature>
<evidence type="ECO:0000256" key="2">
    <source>
        <dbReference type="ARBA" id="ARBA00010945"/>
    </source>
</evidence>
<evidence type="ECO:0000256" key="10">
    <source>
        <dbReference type="ARBA" id="ARBA00022763"/>
    </source>
</evidence>
<keyword evidence="11 16" id="KW-0460">Magnesium</keyword>
<evidence type="ECO:0000256" key="8">
    <source>
        <dbReference type="ARBA" id="ARBA00022705"/>
    </source>
</evidence>
<evidence type="ECO:0000256" key="15">
    <source>
        <dbReference type="ARBA" id="ARBA00049244"/>
    </source>
</evidence>
<dbReference type="GO" id="GO:0009432">
    <property type="term" value="P:SOS response"/>
    <property type="evidence" value="ECO:0007669"/>
    <property type="project" value="TreeGrafter"/>
</dbReference>
<sequence>MNQRKIIHVDMDAFYASIEQRDHPEYRGKPIAVGRPEMRGVVAAASYEARRFGVRSAMPSMKALKLCPHLIFTRNRMDVYKAVSAQIHAIFHRYTDLVEPLSLDEAFLDVTENKPGIPLAVDIARRIKKEIRRELHLTASAGVSYNKFLAKIASDYRKPDGLFTIHPSRAEKFIAALPIEAFWGVGHATAERMRALSITNGAQLRARDKDFLVRHFGKTGAIFYNFARGVDDRPVEPSRMRKSVGCEETYRENVTRAEALEQRLPLLAEELAGRLARSGFRGNTLTLKVKFPDFVQKTRCATVPEILTEKEGILPLARTLMEELDSGDRTFRLLGLSVSHPQEEQRQGIWEQLWLELEY</sequence>
<dbReference type="InterPro" id="IPR036775">
    <property type="entry name" value="DNA_pol_Y-fam_lit_finger_sf"/>
</dbReference>
<dbReference type="FunFam" id="3.40.1170.60:FF:000001">
    <property type="entry name" value="DNA polymerase IV"/>
    <property type="match status" value="1"/>
</dbReference>
<dbReference type="InterPro" id="IPR017961">
    <property type="entry name" value="DNA_pol_Y-fam_little_finger"/>
</dbReference>
<dbReference type="InterPro" id="IPR043502">
    <property type="entry name" value="DNA/RNA_pol_sf"/>
</dbReference>
<dbReference type="SUPFAM" id="SSF100879">
    <property type="entry name" value="Lesion bypass DNA polymerase (Y-family), little finger domain"/>
    <property type="match status" value="1"/>
</dbReference>
<dbReference type="InterPro" id="IPR001126">
    <property type="entry name" value="UmuC"/>
</dbReference>
<evidence type="ECO:0000256" key="13">
    <source>
        <dbReference type="ARBA" id="ARBA00023125"/>
    </source>
</evidence>
<dbReference type="CDD" id="cd03586">
    <property type="entry name" value="PolY_Pol_IV_kappa"/>
    <property type="match status" value="1"/>
</dbReference>
<dbReference type="Proteomes" id="UP000235914">
    <property type="component" value="Unassembled WGS sequence"/>
</dbReference>
<evidence type="ECO:0000313" key="21">
    <source>
        <dbReference type="Proteomes" id="UP000236075"/>
    </source>
</evidence>
<evidence type="ECO:0000256" key="4">
    <source>
        <dbReference type="ARBA" id="ARBA00022457"/>
    </source>
</evidence>
<dbReference type="GO" id="GO:0000287">
    <property type="term" value="F:magnesium ion binding"/>
    <property type="evidence" value="ECO:0007669"/>
    <property type="project" value="UniProtKB-UniRule"/>
</dbReference>
<dbReference type="PANTHER" id="PTHR11076:SF33">
    <property type="entry name" value="DNA POLYMERASE KAPPA"/>
    <property type="match status" value="1"/>
</dbReference>
<dbReference type="GO" id="GO:0042276">
    <property type="term" value="P:error-prone translesion synthesis"/>
    <property type="evidence" value="ECO:0007669"/>
    <property type="project" value="TreeGrafter"/>
</dbReference>
<dbReference type="NCBIfam" id="NF002677">
    <property type="entry name" value="PRK02406.1"/>
    <property type="match status" value="1"/>
</dbReference>
<protein>
    <recommendedName>
        <fullName evidence="16">DNA polymerase IV</fullName>
        <shortName evidence="16">Pol IV</shortName>
        <ecNumber evidence="16">2.7.7.7</ecNumber>
    </recommendedName>
</protein>
<dbReference type="SUPFAM" id="SSF56672">
    <property type="entry name" value="DNA/RNA polymerases"/>
    <property type="match status" value="1"/>
</dbReference>
<evidence type="ECO:0000313" key="20">
    <source>
        <dbReference type="Proteomes" id="UP000235914"/>
    </source>
</evidence>
<dbReference type="Gene3D" id="3.30.1490.100">
    <property type="entry name" value="DNA polymerase, Y-family, little finger domain"/>
    <property type="match status" value="1"/>
</dbReference>
<evidence type="ECO:0000259" key="17">
    <source>
        <dbReference type="PROSITE" id="PS50173"/>
    </source>
</evidence>
<reference evidence="20 21" key="1">
    <citation type="journal article" date="2017" name="BMC Genomics">
        <title>Genome sequencing of 39 Akkermansia muciniphila isolates reveals its population structure, genomic and functional diverisity, and global distribution in mammalian gut microbiotas.</title>
        <authorList>
            <person name="Guo X."/>
            <person name="Li S."/>
            <person name="Zhang J."/>
            <person name="Wu F."/>
            <person name="Li X."/>
            <person name="Wu D."/>
            <person name="Zhang M."/>
            <person name="Ou Z."/>
            <person name="Jie Z."/>
            <person name="Yan Q."/>
            <person name="Li P."/>
            <person name="Yi J."/>
            <person name="Peng Y."/>
        </authorList>
    </citation>
    <scope>NUCLEOTIDE SEQUENCE [LARGE SCALE GENOMIC DNA]</scope>
    <source>
        <strain evidence="19 21">GP28</strain>
        <strain evidence="18 20">GP43</strain>
    </source>
</reference>
<organism evidence="18 20">
    <name type="scientific">Akkermansia muciniphila</name>
    <dbReference type="NCBI Taxonomy" id="239935"/>
    <lineage>
        <taxon>Bacteria</taxon>
        <taxon>Pseudomonadati</taxon>
        <taxon>Verrucomicrobiota</taxon>
        <taxon>Verrucomicrobiia</taxon>
        <taxon>Verrucomicrobiales</taxon>
        <taxon>Akkermansiaceae</taxon>
        <taxon>Akkermansia</taxon>
    </lineage>
</organism>
<keyword evidence="7 16" id="KW-0548">Nucleotidyltransferase</keyword>
<dbReference type="InterPro" id="IPR043128">
    <property type="entry name" value="Rev_trsase/Diguanyl_cyclase"/>
</dbReference>
<dbReference type="EC" id="2.7.7.7" evidence="16"/>
<dbReference type="AlphaFoldDB" id="A0AAP8TA47"/>
<dbReference type="GO" id="GO:0003887">
    <property type="term" value="F:DNA-directed DNA polymerase activity"/>
    <property type="evidence" value="ECO:0007669"/>
    <property type="project" value="UniProtKB-UniRule"/>
</dbReference>
<dbReference type="Pfam" id="PF11799">
    <property type="entry name" value="IMS_C"/>
    <property type="match status" value="1"/>
</dbReference>
<proteinExistence type="inferred from homology"/>
<dbReference type="RefSeq" id="WP_012420369.1">
    <property type="nucleotide sequence ID" value="NZ_BSQQ01000001.1"/>
</dbReference>
<evidence type="ECO:0000256" key="14">
    <source>
        <dbReference type="ARBA" id="ARBA00023204"/>
    </source>
</evidence>
<dbReference type="PANTHER" id="PTHR11076">
    <property type="entry name" value="DNA REPAIR POLYMERASE UMUC / TRANSFERASE FAMILY MEMBER"/>
    <property type="match status" value="1"/>
</dbReference>
<comment type="caution">
    <text evidence="18">The sequence shown here is derived from an EMBL/GenBank/DDBJ whole genome shotgun (WGS) entry which is preliminary data.</text>
</comment>
<keyword evidence="13 16" id="KW-0238">DNA-binding</keyword>